<organism evidence="7 8">
    <name type="scientific">Paenibacillus hexagrammi</name>
    <dbReference type="NCBI Taxonomy" id="2908839"/>
    <lineage>
        <taxon>Bacteria</taxon>
        <taxon>Bacillati</taxon>
        <taxon>Bacillota</taxon>
        <taxon>Bacilli</taxon>
        <taxon>Bacillales</taxon>
        <taxon>Paenibacillaceae</taxon>
        <taxon>Paenibacillus</taxon>
    </lineage>
</organism>
<feature type="transmembrane region" description="Helical" evidence="5">
    <location>
        <begin position="170"/>
        <end position="188"/>
    </location>
</feature>
<dbReference type="InterPro" id="IPR002645">
    <property type="entry name" value="STAS_dom"/>
</dbReference>
<evidence type="ECO:0000256" key="5">
    <source>
        <dbReference type="SAM" id="Phobius"/>
    </source>
</evidence>
<feature type="transmembrane region" description="Helical" evidence="5">
    <location>
        <begin position="88"/>
        <end position="108"/>
    </location>
</feature>
<dbReference type="RefSeq" id="WP_235118432.1">
    <property type="nucleotide sequence ID" value="NZ_CP090978.1"/>
</dbReference>
<evidence type="ECO:0000259" key="6">
    <source>
        <dbReference type="PROSITE" id="PS50801"/>
    </source>
</evidence>
<feature type="transmembrane region" description="Helical" evidence="5">
    <location>
        <begin position="146"/>
        <end position="164"/>
    </location>
</feature>
<evidence type="ECO:0000256" key="4">
    <source>
        <dbReference type="ARBA" id="ARBA00023136"/>
    </source>
</evidence>
<feature type="domain" description="STAS" evidence="6">
    <location>
        <begin position="387"/>
        <end position="466"/>
    </location>
</feature>
<protein>
    <submittedName>
        <fullName evidence="7">SulP family inorganic anion transporter</fullName>
    </submittedName>
</protein>
<reference evidence="7 8" key="1">
    <citation type="journal article" date="2024" name="Int. J. Syst. Evol. Microbiol.">
        <title>Paenibacillus hexagrammi sp. nov., a novel bacterium isolated from the gut content of Hexagrammos agrammus.</title>
        <authorList>
            <person name="Jung H.K."/>
            <person name="Kim D.G."/>
            <person name="Zin H."/>
            <person name="Park J."/>
            <person name="Jung H."/>
            <person name="Kim Y.O."/>
            <person name="Kong H.J."/>
            <person name="Kim J.W."/>
            <person name="Kim Y.S."/>
        </authorList>
    </citation>
    <scope>NUCLEOTIDE SEQUENCE [LARGE SCALE GENOMIC DNA]</scope>
    <source>
        <strain evidence="7 8">YPD9-1</strain>
    </source>
</reference>
<feature type="transmembrane region" description="Helical" evidence="5">
    <location>
        <begin position="12"/>
        <end position="29"/>
    </location>
</feature>
<dbReference type="InterPro" id="IPR011547">
    <property type="entry name" value="SLC26A/SulP_dom"/>
</dbReference>
<evidence type="ECO:0000256" key="1">
    <source>
        <dbReference type="ARBA" id="ARBA00004141"/>
    </source>
</evidence>
<keyword evidence="3 5" id="KW-1133">Transmembrane helix</keyword>
<keyword evidence="8" id="KW-1185">Reference proteome</keyword>
<feature type="transmembrane region" description="Helical" evidence="5">
    <location>
        <begin position="348"/>
        <end position="381"/>
    </location>
</feature>
<feature type="transmembrane region" description="Helical" evidence="5">
    <location>
        <begin position="290"/>
        <end position="308"/>
    </location>
</feature>
<name>A0ABY3SE25_9BACL</name>
<keyword evidence="4 5" id="KW-0472">Membrane</keyword>
<dbReference type="Proteomes" id="UP001649230">
    <property type="component" value="Chromosome"/>
</dbReference>
<dbReference type="PANTHER" id="PTHR43310:SF1">
    <property type="entry name" value="SULFATE TRANSPORTER YBAR-RELATED"/>
    <property type="match status" value="1"/>
</dbReference>
<dbReference type="PROSITE" id="PS50801">
    <property type="entry name" value="STAS"/>
    <property type="match status" value="1"/>
</dbReference>
<accession>A0ABY3SE25</accession>
<feature type="transmembrane region" description="Helical" evidence="5">
    <location>
        <begin position="114"/>
        <end position="134"/>
    </location>
</feature>
<feature type="transmembrane region" description="Helical" evidence="5">
    <location>
        <begin position="314"/>
        <end position="336"/>
    </location>
</feature>
<comment type="subcellular location">
    <subcellularLocation>
        <location evidence="1">Membrane</location>
        <topology evidence="1">Multi-pass membrane protein</topology>
    </subcellularLocation>
</comment>
<dbReference type="InterPro" id="IPR052706">
    <property type="entry name" value="Membrane-Transporter-like"/>
</dbReference>
<dbReference type="InterPro" id="IPR036513">
    <property type="entry name" value="STAS_dom_sf"/>
</dbReference>
<proteinExistence type="predicted"/>
<feature type="transmembrane region" description="Helical" evidence="5">
    <location>
        <begin position="260"/>
        <end position="278"/>
    </location>
</feature>
<feature type="transmembrane region" description="Helical" evidence="5">
    <location>
        <begin position="36"/>
        <end position="59"/>
    </location>
</feature>
<dbReference type="SUPFAM" id="SSF52091">
    <property type="entry name" value="SpoIIaa-like"/>
    <property type="match status" value="1"/>
</dbReference>
<evidence type="ECO:0000256" key="2">
    <source>
        <dbReference type="ARBA" id="ARBA00022692"/>
    </source>
</evidence>
<dbReference type="Pfam" id="PF00916">
    <property type="entry name" value="Sulfate_transp"/>
    <property type="match status" value="2"/>
</dbReference>
<evidence type="ECO:0000313" key="8">
    <source>
        <dbReference type="Proteomes" id="UP001649230"/>
    </source>
</evidence>
<dbReference type="Gene3D" id="3.30.750.24">
    <property type="entry name" value="STAS domain"/>
    <property type="match status" value="1"/>
</dbReference>
<dbReference type="PANTHER" id="PTHR43310">
    <property type="entry name" value="SULFATE TRANSPORTER YBAR-RELATED"/>
    <property type="match status" value="1"/>
</dbReference>
<dbReference type="Pfam" id="PF01740">
    <property type="entry name" value="STAS"/>
    <property type="match status" value="1"/>
</dbReference>
<gene>
    <name evidence="7" type="ORF">L0M14_20465</name>
</gene>
<evidence type="ECO:0000256" key="3">
    <source>
        <dbReference type="ARBA" id="ARBA00022989"/>
    </source>
</evidence>
<feature type="transmembrane region" description="Helical" evidence="5">
    <location>
        <begin position="218"/>
        <end position="240"/>
    </location>
</feature>
<evidence type="ECO:0000313" key="7">
    <source>
        <dbReference type="EMBL" id="UJF32087.1"/>
    </source>
</evidence>
<sequence length="466" mass="50860">MLNSLKDNWLFNVRADVLAGITATLALIPDSIAFSFIAGVNPMVGIYSSICILLLISFFGGRPGMISAAAGSMSVLMIALVSEHGIQYLFAATILTGIIQLLMGLFKLGKLMNFVPHAVITGFINALAILIFLAQFRNFQGESWPMYLMVAGTLAIIYLFPYLTKAIPSPLVAVVIMMIATLIWDLPLRNVGQVAEIVPSLPSFLIPDIPFTWETLRIILPFSLSLAVVGYSETLLTQAIIDDMTHSKTSRNKEITGQGIANVVTGFFGGMAGCALVAESAINVKLGGRGRLSTLSAAVFLLILIQLFGTYVSLIPMAALVGVMMMVCYEIFDWSYIRQIPKLPKNEVFVMIATVAVVVYTHDLAIGVLVGVLISALIYAYKAASQVEVSQTIQDNEQTIHIKGPLFFVSANELMEQMDIHHDYEKVTLDLTNARVTDHTASLILKRLEEKLRNNGKEVQLLLKAP</sequence>
<dbReference type="EMBL" id="CP090978">
    <property type="protein sequence ID" value="UJF32087.1"/>
    <property type="molecule type" value="Genomic_DNA"/>
</dbReference>
<keyword evidence="2 5" id="KW-0812">Transmembrane</keyword>